<dbReference type="InterPro" id="IPR028082">
    <property type="entry name" value="Peripla_BP_I"/>
</dbReference>
<dbReference type="CDD" id="cd07377">
    <property type="entry name" value="WHTH_GntR"/>
    <property type="match status" value="1"/>
</dbReference>
<dbReference type="InterPro" id="IPR000524">
    <property type="entry name" value="Tscrpt_reg_HTH_GntR"/>
</dbReference>
<organism evidence="5 6">
    <name type="scientific">Belliella marina</name>
    <dbReference type="NCBI Taxonomy" id="1644146"/>
    <lineage>
        <taxon>Bacteria</taxon>
        <taxon>Pseudomonadati</taxon>
        <taxon>Bacteroidota</taxon>
        <taxon>Cytophagia</taxon>
        <taxon>Cytophagales</taxon>
        <taxon>Cyclobacteriaceae</taxon>
        <taxon>Belliella</taxon>
    </lineage>
</organism>
<dbReference type="PANTHER" id="PTHR38445:SF10">
    <property type="entry name" value="GNTR-FAMILY TRANSCRIPTIONAL REGULATOR"/>
    <property type="match status" value="1"/>
</dbReference>
<comment type="caution">
    <text evidence="5">The sequence shown here is derived from an EMBL/GenBank/DDBJ whole genome shotgun (WGS) entry which is preliminary data.</text>
</comment>
<dbReference type="InterPro" id="IPR036390">
    <property type="entry name" value="WH_DNA-bd_sf"/>
</dbReference>
<dbReference type="PANTHER" id="PTHR38445">
    <property type="entry name" value="HTH-TYPE TRANSCRIPTIONAL REPRESSOR YTRA"/>
    <property type="match status" value="1"/>
</dbReference>
<sequence>MILTSNIIRIDPDSRVPKYQQIVNSITENIEKDYYIIGEKIPSINEISEDLYLSRDTVEKAYNLLKKKKIIVSVKGKGYYVAQNVSHKQLKVLFLINKLSNYKLQIYNSFIASLGSDASIELKLYHCDANILYNLLQENKAAYDYYIVMPHFKDENNQHQNGNERVISALNEIPKDKLILMDNLIPALGEEVAAIYQDFKSDIYDSLEEGIEKLRKYEKIILVYPENAVYPYPQELKQGFVQFCRSNDFEFEVISTIYPEMEFGCSDAYITIEENDLVSLIEQVREHNLELGKDIGIISYNESPLKKLLRITVMSTNFQAMGETAAYMIKRKKSDVVRNVFNFIDRGSV</sequence>
<dbReference type="EMBL" id="JBHUHR010000046">
    <property type="protein sequence ID" value="MFD2036973.1"/>
    <property type="molecule type" value="Genomic_DNA"/>
</dbReference>
<dbReference type="Pfam" id="PF13377">
    <property type="entry name" value="Peripla_BP_3"/>
    <property type="match status" value="1"/>
</dbReference>
<gene>
    <name evidence="5" type="ORF">ACFSKL_19370</name>
</gene>
<dbReference type="Proteomes" id="UP001597361">
    <property type="component" value="Unassembled WGS sequence"/>
</dbReference>
<keyword evidence="1" id="KW-0805">Transcription regulation</keyword>
<dbReference type="SUPFAM" id="SSF46785">
    <property type="entry name" value="Winged helix' DNA-binding domain"/>
    <property type="match status" value="1"/>
</dbReference>
<evidence type="ECO:0000259" key="4">
    <source>
        <dbReference type="PROSITE" id="PS50949"/>
    </source>
</evidence>
<accession>A0ABW4VUF4</accession>
<dbReference type="SMART" id="SM00345">
    <property type="entry name" value="HTH_GNTR"/>
    <property type="match status" value="1"/>
</dbReference>
<evidence type="ECO:0000256" key="1">
    <source>
        <dbReference type="ARBA" id="ARBA00023015"/>
    </source>
</evidence>
<reference evidence="6" key="1">
    <citation type="journal article" date="2019" name="Int. J. Syst. Evol. Microbiol.">
        <title>The Global Catalogue of Microorganisms (GCM) 10K type strain sequencing project: providing services to taxonomists for standard genome sequencing and annotation.</title>
        <authorList>
            <consortium name="The Broad Institute Genomics Platform"/>
            <consortium name="The Broad Institute Genome Sequencing Center for Infectious Disease"/>
            <person name="Wu L."/>
            <person name="Ma J."/>
        </authorList>
    </citation>
    <scope>NUCLEOTIDE SEQUENCE [LARGE SCALE GENOMIC DNA]</scope>
    <source>
        <strain evidence="6">CGMCC 1.15180</strain>
    </source>
</reference>
<evidence type="ECO:0000256" key="3">
    <source>
        <dbReference type="ARBA" id="ARBA00023163"/>
    </source>
</evidence>
<keyword evidence="6" id="KW-1185">Reference proteome</keyword>
<evidence type="ECO:0000313" key="6">
    <source>
        <dbReference type="Proteomes" id="UP001597361"/>
    </source>
</evidence>
<dbReference type="Gene3D" id="1.10.10.10">
    <property type="entry name" value="Winged helix-like DNA-binding domain superfamily/Winged helix DNA-binding domain"/>
    <property type="match status" value="1"/>
</dbReference>
<dbReference type="Pfam" id="PF00392">
    <property type="entry name" value="GntR"/>
    <property type="match status" value="1"/>
</dbReference>
<dbReference type="SUPFAM" id="SSF53822">
    <property type="entry name" value="Periplasmic binding protein-like I"/>
    <property type="match status" value="1"/>
</dbReference>
<dbReference type="InterPro" id="IPR046335">
    <property type="entry name" value="LacI/GalR-like_sensor"/>
</dbReference>
<evidence type="ECO:0000313" key="5">
    <source>
        <dbReference type="EMBL" id="MFD2036973.1"/>
    </source>
</evidence>
<evidence type="ECO:0000256" key="2">
    <source>
        <dbReference type="ARBA" id="ARBA00023125"/>
    </source>
</evidence>
<proteinExistence type="predicted"/>
<dbReference type="Gene3D" id="3.40.50.2300">
    <property type="match status" value="2"/>
</dbReference>
<dbReference type="InterPro" id="IPR036388">
    <property type="entry name" value="WH-like_DNA-bd_sf"/>
</dbReference>
<name>A0ABW4VUF4_9BACT</name>
<keyword evidence="3" id="KW-0804">Transcription</keyword>
<dbReference type="RefSeq" id="WP_376888503.1">
    <property type="nucleotide sequence ID" value="NZ_JBHUHR010000046.1"/>
</dbReference>
<keyword evidence="2" id="KW-0238">DNA-binding</keyword>
<feature type="domain" description="HTH gntR-type" evidence="4">
    <location>
        <begin position="16"/>
        <end position="84"/>
    </location>
</feature>
<protein>
    <submittedName>
        <fullName evidence="5">GntR family transcriptional regulator</fullName>
    </submittedName>
</protein>
<dbReference type="PROSITE" id="PS50949">
    <property type="entry name" value="HTH_GNTR"/>
    <property type="match status" value="1"/>
</dbReference>